<dbReference type="GO" id="GO:0042802">
    <property type="term" value="F:identical protein binding"/>
    <property type="evidence" value="ECO:0007669"/>
    <property type="project" value="InterPro"/>
</dbReference>
<evidence type="ECO:0000313" key="5">
    <source>
        <dbReference type="EMBL" id="MBA2113442.1"/>
    </source>
</evidence>
<dbReference type="AlphaFoldDB" id="A0A7V8V1Y1"/>
<keyword evidence="6" id="KW-1185">Reference proteome</keyword>
<feature type="region of interest" description="Disordered" evidence="1">
    <location>
        <begin position="76"/>
        <end position="140"/>
    </location>
</feature>
<feature type="signal peptide" evidence="2">
    <location>
        <begin position="1"/>
        <end position="21"/>
    </location>
</feature>
<dbReference type="SUPFAM" id="SSF50998">
    <property type="entry name" value="Quinoprotein alcohol dehydrogenase-like"/>
    <property type="match status" value="1"/>
</dbReference>
<evidence type="ECO:0000256" key="2">
    <source>
        <dbReference type="SAM" id="SignalP"/>
    </source>
</evidence>
<dbReference type="InterPro" id="IPR007131">
    <property type="entry name" value="SHD1"/>
</dbReference>
<dbReference type="Proteomes" id="UP000551616">
    <property type="component" value="Unassembled WGS sequence"/>
</dbReference>
<dbReference type="RefSeq" id="WP_207394915.1">
    <property type="nucleotide sequence ID" value="NZ_JABRWO010000001.1"/>
</dbReference>
<protein>
    <submittedName>
        <fullName evidence="5">Outer membrane protein assembly factor BamB</fullName>
    </submittedName>
</protein>
<dbReference type="Gene3D" id="2.30.30.700">
    <property type="entry name" value="SLA1 homology domain 1"/>
    <property type="match status" value="1"/>
</dbReference>
<evidence type="ECO:0000256" key="1">
    <source>
        <dbReference type="SAM" id="MobiDB-lite"/>
    </source>
</evidence>
<feature type="compositionally biased region" description="Basic and acidic residues" evidence="1">
    <location>
        <begin position="91"/>
        <end position="104"/>
    </location>
</feature>
<dbReference type="GO" id="GO:0008092">
    <property type="term" value="F:cytoskeletal protein binding"/>
    <property type="evidence" value="ECO:0007669"/>
    <property type="project" value="InterPro"/>
</dbReference>
<gene>
    <name evidence="5" type="primary">bamB_7</name>
    <name evidence="5" type="ORF">HOV93_05910</name>
</gene>
<sequence>MFRAISALVVSVGLFAALAWAESRSWTDSTGQFNIEAEFQEYSGGSVTLLKADGETVTVPMTKLSRTDQTWVRARLREMRSNKNRPTRGNMKSDDRESGQRDARPATNRGAPGDWLQWRGPDSNNIAPGPAAPTQWNDTQNVKWKVEVPGRGHSSPIIVGDYVILTSADENRQTTGVFAYDKMTGKPVWKTPITQGGFQGELHAKNTHATSTVASNGKQLFVVFIQNQTVQLVALDIQGKLQWQVNAGPYVPQQYKFGYGPSPMLYDDMVIVASEFEKGWLAAFSQSNGQSRWKQPRSGISFSSPVVAKIGGKDQMLISGLKAVSSYDPKTGEPLWAVPGTTNATCGTMVWEGDTVFASGGFPDPQTIAVKAGGSGQVLWTNNEKCYEQSMLAHDGYLYAFNDGGIFFCWDGQTGEEKWKTRLGGPVSASPLLSGENIFVANEKGNVWVIKANPQSYDLVAENRLGDEVFATPIVSQGRLYARYADSSQGRRQEYLICLEQQ</sequence>
<organism evidence="5 6">
    <name type="scientific">Bremerella alba</name>
    <dbReference type="NCBI Taxonomy" id="980252"/>
    <lineage>
        <taxon>Bacteria</taxon>
        <taxon>Pseudomonadati</taxon>
        <taxon>Planctomycetota</taxon>
        <taxon>Planctomycetia</taxon>
        <taxon>Pirellulales</taxon>
        <taxon>Pirellulaceae</taxon>
        <taxon>Bremerella</taxon>
    </lineage>
</organism>
<dbReference type="GO" id="GO:0043130">
    <property type="term" value="F:ubiquitin binding"/>
    <property type="evidence" value="ECO:0007669"/>
    <property type="project" value="InterPro"/>
</dbReference>
<dbReference type="PANTHER" id="PTHR34512">
    <property type="entry name" value="CELL SURFACE PROTEIN"/>
    <property type="match status" value="1"/>
</dbReference>
<dbReference type="SMART" id="SM00564">
    <property type="entry name" value="PQQ"/>
    <property type="match status" value="4"/>
</dbReference>
<dbReference type="EMBL" id="JABRWO010000001">
    <property type="protein sequence ID" value="MBA2113442.1"/>
    <property type="molecule type" value="Genomic_DNA"/>
</dbReference>
<dbReference type="Pfam" id="PF03983">
    <property type="entry name" value="SHD1"/>
    <property type="match status" value="1"/>
</dbReference>
<dbReference type="InterPro" id="IPR018391">
    <property type="entry name" value="PQQ_b-propeller_rpt"/>
</dbReference>
<dbReference type="InterPro" id="IPR011047">
    <property type="entry name" value="Quinoprotein_ADH-like_sf"/>
</dbReference>
<name>A0A7V8V1Y1_9BACT</name>
<dbReference type="Gene3D" id="2.40.10.480">
    <property type="match status" value="1"/>
</dbReference>
<dbReference type="Pfam" id="PF13360">
    <property type="entry name" value="PQQ_2"/>
    <property type="match status" value="1"/>
</dbReference>
<reference evidence="5 6" key="1">
    <citation type="submission" date="2020-05" db="EMBL/GenBank/DDBJ databases">
        <title>Bremerella alba sp. nov., a novel planctomycete isolated from the surface of the macroalga Fucus spiralis.</title>
        <authorList>
            <person name="Godinho O."/>
            <person name="Botelho R."/>
            <person name="Albuquerque L."/>
            <person name="Wiegand S."/>
            <person name="Da Costa M.S."/>
            <person name="Lobo-Da-Cunha A."/>
            <person name="Jogler C."/>
            <person name="Lage O.M."/>
        </authorList>
    </citation>
    <scope>NUCLEOTIDE SEQUENCE [LARGE SCALE GENOMIC DNA]</scope>
    <source>
        <strain evidence="5 6">FF15</strain>
    </source>
</reference>
<dbReference type="Gene3D" id="2.130.10.10">
    <property type="entry name" value="YVTN repeat-like/Quinoprotein amine dehydrogenase"/>
    <property type="match status" value="2"/>
</dbReference>
<feature type="domain" description="Pyrrolo-quinoline quinone repeat" evidence="4">
    <location>
        <begin position="177"/>
        <end position="394"/>
    </location>
</feature>
<dbReference type="PANTHER" id="PTHR34512:SF30">
    <property type="entry name" value="OUTER MEMBRANE PROTEIN ASSEMBLY FACTOR BAMB"/>
    <property type="match status" value="1"/>
</dbReference>
<dbReference type="InterPro" id="IPR015943">
    <property type="entry name" value="WD40/YVTN_repeat-like_dom_sf"/>
</dbReference>
<keyword evidence="2" id="KW-0732">Signal</keyword>
<proteinExistence type="predicted"/>
<accession>A0A7V8V1Y1</accession>
<feature type="domain" description="SLA1 homology" evidence="3">
    <location>
        <begin position="22"/>
        <end position="74"/>
    </location>
</feature>
<evidence type="ECO:0000259" key="4">
    <source>
        <dbReference type="Pfam" id="PF13360"/>
    </source>
</evidence>
<evidence type="ECO:0000259" key="3">
    <source>
        <dbReference type="Pfam" id="PF03983"/>
    </source>
</evidence>
<evidence type="ECO:0000313" key="6">
    <source>
        <dbReference type="Proteomes" id="UP000551616"/>
    </source>
</evidence>
<feature type="chain" id="PRO_5031069838" evidence="2">
    <location>
        <begin position="22"/>
        <end position="502"/>
    </location>
</feature>
<dbReference type="InterPro" id="IPR002372">
    <property type="entry name" value="PQQ_rpt_dom"/>
</dbReference>
<dbReference type="GO" id="GO:0030674">
    <property type="term" value="F:protein-macromolecule adaptor activity"/>
    <property type="evidence" value="ECO:0007669"/>
    <property type="project" value="InterPro"/>
</dbReference>
<comment type="caution">
    <text evidence="5">The sequence shown here is derived from an EMBL/GenBank/DDBJ whole genome shotgun (WGS) entry which is preliminary data.</text>
</comment>